<evidence type="ECO:0000313" key="10">
    <source>
        <dbReference type="Proteomes" id="UP000094741"/>
    </source>
</evidence>
<keyword evidence="1" id="KW-0813">Transport</keyword>
<gene>
    <name evidence="9" type="ORF">A1QO_18500</name>
</gene>
<dbReference type="PROSITE" id="PS00372">
    <property type="entry name" value="PTS_EIIA_TYPE_2_HIS"/>
    <property type="match status" value="1"/>
</dbReference>
<dbReference type="CDD" id="cd00367">
    <property type="entry name" value="PTS-HPr_like"/>
    <property type="match status" value="1"/>
</dbReference>
<evidence type="ECO:0000313" key="9">
    <source>
        <dbReference type="EMBL" id="OEE36584.1"/>
    </source>
</evidence>
<dbReference type="Gene3D" id="3.40.930.10">
    <property type="entry name" value="Mannitol-specific EII, Chain A"/>
    <property type="match status" value="2"/>
</dbReference>
<keyword evidence="4" id="KW-0808">Transferase</keyword>
<accession>A0A1E5BIT0</accession>
<dbReference type="InterPro" id="IPR000032">
    <property type="entry name" value="HPr-like"/>
</dbReference>
<comment type="caution">
    <text evidence="9">The sequence shown here is derived from an EMBL/GenBank/DDBJ whole genome shotgun (WGS) entry which is preliminary data.</text>
</comment>
<proteinExistence type="predicted"/>
<dbReference type="SUPFAM" id="SSF55804">
    <property type="entry name" value="Phoshotransferase/anion transport protein"/>
    <property type="match status" value="2"/>
</dbReference>
<sequence length="395" mass="42565">MLELTIDDIILNQSFNDKIEAIQAIASDLSSKGYVEDGYVEGMLEREAQHSTYLGNGIAIPHGTTQTRGLVQQTGVSLHHFPQGISWGDGNIVYVAIGIAAQSDEHLGILKQLTHVLSNENVELLLKQASTKDQLIAILNGDVQSDKAQSRFSFSASLVQREFPATDMIQMSAVASGLLRNQGCVDAEFISDVINKAPTSLGDGLWLVSSDCSVNQTGMAFVSAAQPFEMNNQPVKALLVISSCNHLHQPVLEQLTELVFSKQQKSLFALSEDQLVALFVRDDNRTEDMSGDAVLESNPMNSELVNSGEFTIRNAHGLHARPGAMLVAEAKKFESTIKVANLNGDKEEVNAKSLMKVISLGVKHGCTLKFTADGEDSKQAIEAIGKAIQSGLGEG</sequence>
<feature type="domain" description="HPr" evidence="8">
    <location>
        <begin position="305"/>
        <end position="395"/>
    </location>
</feature>
<organism evidence="9 10">
    <name type="scientific">Vibrio genomosp. F10 str. ZF-129</name>
    <dbReference type="NCBI Taxonomy" id="1187848"/>
    <lineage>
        <taxon>Bacteria</taxon>
        <taxon>Pseudomonadati</taxon>
        <taxon>Pseudomonadota</taxon>
        <taxon>Gammaproteobacteria</taxon>
        <taxon>Vibrionales</taxon>
        <taxon>Vibrionaceae</taxon>
        <taxon>Vibrio</taxon>
    </lineage>
</organism>
<dbReference type="Proteomes" id="UP000094741">
    <property type="component" value="Unassembled WGS sequence"/>
</dbReference>
<dbReference type="Pfam" id="PF00381">
    <property type="entry name" value="PTS-HPr"/>
    <property type="match status" value="1"/>
</dbReference>
<name>A0A1E5BIT0_9VIBR</name>
<dbReference type="OrthoDB" id="1640042at2"/>
<dbReference type="InterPro" id="IPR016152">
    <property type="entry name" value="PTrfase/Anion_transptr"/>
</dbReference>
<dbReference type="SUPFAM" id="SSF55594">
    <property type="entry name" value="HPr-like"/>
    <property type="match status" value="1"/>
</dbReference>
<dbReference type="NCBIfam" id="NF008319">
    <property type="entry name" value="PRK11109.1"/>
    <property type="match status" value="1"/>
</dbReference>
<dbReference type="eggNOG" id="COG4668">
    <property type="taxonomic scope" value="Bacteria"/>
</dbReference>
<protein>
    <submittedName>
        <fullName evidence="9">Bifunctional PTS fructose transporter subunit IIA/HPr protein</fullName>
    </submittedName>
</protein>
<dbReference type="PROSITE" id="PS51350">
    <property type="entry name" value="PTS_HPR_DOM"/>
    <property type="match status" value="1"/>
</dbReference>
<dbReference type="PROSITE" id="PS00369">
    <property type="entry name" value="PTS_HPR_HIS"/>
    <property type="match status" value="1"/>
</dbReference>
<dbReference type="PANTHER" id="PTHR30181">
    <property type="entry name" value="MANNITOL PERMEASE IIC COMPONENT"/>
    <property type="match status" value="1"/>
</dbReference>
<feature type="domain" description="PTS EIIA type-2" evidence="7">
    <location>
        <begin position="2"/>
        <end position="142"/>
    </location>
</feature>
<keyword evidence="5" id="KW-0598">Phosphotransferase system</keyword>
<evidence type="ECO:0000256" key="4">
    <source>
        <dbReference type="ARBA" id="ARBA00022679"/>
    </source>
</evidence>
<dbReference type="InterPro" id="IPR001020">
    <property type="entry name" value="PTS_HPr_His_P_site"/>
</dbReference>
<dbReference type="InterPro" id="IPR035895">
    <property type="entry name" value="HPr-like_sf"/>
</dbReference>
<dbReference type="AlphaFoldDB" id="A0A1E5BIT0"/>
<dbReference type="EMBL" id="AJYQ02000038">
    <property type="protein sequence ID" value="OEE36584.1"/>
    <property type="molecule type" value="Genomic_DNA"/>
</dbReference>
<keyword evidence="6" id="KW-0418">Kinase</keyword>
<keyword evidence="3" id="KW-0762">Sugar transport</keyword>
<dbReference type="PRINTS" id="PR00107">
    <property type="entry name" value="PHOSPHOCPHPR"/>
</dbReference>
<dbReference type="Pfam" id="PF00359">
    <property type="entry name" value="PTS_EIIA_2"/>
    <property type="match status" value="1"/>
</dbReference>
<dbReference type="InterPro" id="IPR050893">
    <property type="entry name" value="Sugar_PTS"/>
</dbReference>
<dbReference type="STRING" id="1187848.A1QO_18500"/>
<reference evidence="9 10" key="1">
    <citation type="journal article" date="2012" name="Science">
        <title>Ecological populations of bacteria act as socially cohesive units of antibiotic production and resistance.</title>
        <authorList>
            <person name="Cordero O.X."/>
            <person name="Wildschutte H."/>
            <person name="Kirkup B."/>
            <person name="Proehl S."/>
            <person name="Ngo L."/>
            <person name="Hussain F."/>
            <person name="Le Roux F."/>
            <person name="Mincer T."/>
            <person name="Polz M.F."/>
        </authorList>
    </citation>
    <scope>NUCLEOTIDE SEQUENCE [LARGE SCALE GENOMIC DNA]</scope>
    <source>
        <strain evidence="9 10">ZF-129</strain>
    </source>
</reference>
<evidence type="ECO:0000256" key="3">
    <source>
        <dbReference type="ARBA" id="ARBA00022597"/>
    </source>
</evidence>
<dbReference type="GO" id="GO:0016301">
    <property type="term" value="F:kinase activity"/>
    <property type="evidence" value="ECO:0007669"/>
    <property type="project" value="UniProtKB-KW"/>
</dbReference>
<dbReference type="RefSeq" id="WP_017041151.1">
    <property type="nucleotide sequence ID" value="NZ_AJYQ02000038.1"/>
</dbReference>
<dbReference type="PROSITE" id="PS51094">
    <property type="entry name" value="PTS_EIIA_TYPE_2"/>
    <property type="match status" value="1"/>
</dbReference>
<dbReference type="GO" id="GO:0090563">
    <property type="term" value="F:protein-phosphocysteine-sugar phosphotransferase activity"/>
    <property type="evidence" value="ECO:0007669"/>
    <property type="project" value="TreeGrafter"/>
</dbReference>
<dbReference type="GO" id="GO:0005886">
    <property type="term" value="C:plasma membrane"/>
    <property type="evidence" value="ECO:0007669"/>
    <property type="project" value="TreeGrafter"/>
</dbReference>
<dbReference type="eggNOG" id="COG1925">
    <property type="taxonomic scope" value="Bacteria"/>
</dbReference>
<evidence type="ECO:0000256" key="2">
    <source>
        <dbReference type="ARBA" id="ARBA00022553"/>
    </source>
</evidence>
<dbReference type="CDD" id="cd00211">
    <property type="entry name" value="PTS_IIA_fru"/>
    <property type="match status" value="1"/>
</dbReference>
<dbReference type="GO" id="GO:0009401">
    <property type="term" value="P:phosphoenolpyruvate-dependent sugar phosphotransferase system"/>
    <property type="evidence" value="ECO:0007669"/>
    <property type="project" value="UniProtKB-KW"/>
</dbReference>
<evidence type="ECO:0000256" key="1">
    <source>
        <dbReference type="ARBA" id="ARBA00022448"/>
    </source>
</evidence>
<dbReference type="PANTHER" id="PTHR30181:SF3">
    <property type="entry name" value="MULTIPHOSPHORYL TRANSFER PROTEIN"/>
    <property type="match status" value="1"/>
</dbReference>
<dbReference type="InterPro" id="IPR002178">
    <property type="entry name" value="PTS_EIIA_type-2_dom"/>
</dbReference>
<evidence type="ECO:0000256" key="5">
    <source>
        <dbReference type="ARBA" id="ARBA00022683"/>
    </source>
</evidence>
<evidence type="ECO:0000256" key="6">
    <source>
        <dbReference type="ARBA" id="ARBA00022777"/>
    </source>
</evidence>
<keyword evidence="2" id="KW-0597">Phosphoprotein</keyword>
<dbReference type="Gene3D" id="3.30.1340.10">
    <property type="entry name" value="HPr-like"/>
    <property type="match status" value="1"/>
</dbReference>
<dbReference type="NCBIfam" id="TIGR01003">
    <property type="entry name" value="PTS_HPr_family"/>
    <property type="match status" value="1"/>
</dbReference>
<evidence type="ECO:0000259" key="7">
    <source>
        <dbReference type="PROSITE" id="PS51094"/>
    </source>
</evidence>
<evidence type="ECO:0000259" key="8">
    <source>
        <dbReference type="PROSITE" id="PS51350"/>
    </source>
</evidence>